<name>A0ABT6F4R1_9BACT</name>
<gene>
    <name evidence="2" type="ORF">PZE19_02130</name>
</gene>
<proteinExistence type="predicted"/>
<dbReference type="GO" id="GO:0004519">
    <property type="term" value="F:endonuclease activity"/>
    <property type="evidence" value="ECO:0007669"/>
    <property type="project" value="UniProtKB-KW"/>
</dbReference>
<keyword evidence="2" id="KW-0378">Hydrolase</keyword>
<accession>A0ABT6F4R1</accession>
<keyword evidence="3" id="KW-1185">Reference proteome</keyword>
<dbReference type="Proteomes" id="UP001216907">
    <property type="component" value="Unassembled WGS sequence"/>
</dbReference>
<organism evidence="2 3">
    <name type="scientific">Paludisphaera mucosa</name>
    <dbReference type="NCBI Taxonomy" id="3030827"/>
    <lineage>
        <taxon>Bacteria</taxon>
        <taxon>Pseudomonadati</taxon>
        <taxon>Planctomycetota</taxon>
        <taxon>Planctomycetia</taxon>
        <taxon>Isosphaerales</taxon>
        <taxon>Isosphaeraceae</taxon>
        <taxon>Paludisphaera</taxon>
    </lineage>
</organism>
<keyword evidence="2" id="KW-0540">Nuclease</keyword>
<dbReference type="Pfam" id="PF01844">
    <property type="entry name" value="HNH"/>
    <property type="match status" value="1"/>
</dbReference>
<protein>
    <submittedName>
        <fullName evidence="2">HNH endonuclease</fullName>
    </submittedName>
</protein>
<dbReference type="InterPro" id="IPR003615">
    <property type="entry name" value="HNH_nuc"/>
</dbReference>
<evidence type="ECO:0000313" key="2">
    <source>
        <dbReference type="EMBL" id="MDG3002573.1"/>
    </source>
</evidence>
<evidence type="ECO:0000313" key="3">
    <source>
        <dbReference type="Proteomes" id="UP001216907"/>
    </source>
</evidence>
<reference evidence="2 3" key="1">
    <citation type="submission" date="2023-03" db="EMBL/GenBank/DDBJ databases">
        <title>Paludisphaera mucosa sp. nov. a novel planctomycete from northern fen.</title>
        <authorList>
            <person name="Ivanova A."/>
        </authorList>
    </citation>
    <scope>NUCLEOTIDE SEQUENCE [LARGE SCALE GENOMIC DNA]</scope>
    <source>
        <strain evidence="2 3">Pla2</strain>
    </source>
</reference>
<dbReference type="InterPro" id="IPR002711">
    <property type="entry name" value="HNH"/>
</dbReference>
<dbReference type="EMBL" id="JARRAG010000001">
    <property type="protein sequence ID" value="MDG3002573.1"/>
    <property type="molecule type" value="Genomic_DNA"/>
</dbReference>
<dbReference type="RefSeq" id="WP_277858937.1">
    <property type="nucleotide sequence ID" value="NZ_JARRAG010000001.1"/>
</dbReference>
<keyword evidence="2" id="KW-0255">Endonuclease</keyword>
<dbReference type="Gene3D" id="1.10.30.50">
    <property type="match status" value="1"/>
</dbReference>
<dbReference type="CDD" id="cd00085">
    <property type="entry name" value="HNHc"/>
    <property type="match status" value="1"/>
</dbReference>
<feature type="domain" description="HNH nuclease" evidence="1">
    <location>
        <begin position="39"/>
        <end position="97"/>
    </location>
</feature>
<comment type="caution">
    <text evidence="2">The sequence shown here is derived from an EMBL/GenBank/DDBJ whole genome shotgun (WGS) entry which is preliminary data.</text>
</comment>
<dbReference type="SMART" id="SM00507">
    <property type="entry name" value="HNHc"/>
    <property type="match status" value="1"/>
</dbReference>
<evidence type="ECO:0000259" key="1">
    <source>
        <dbReference type="SMART" id="SM00507"/>
    </source>
</evidence>
<sequence length="232" mass="26321">MTPIAYQGEERAIVEKYNATRPQDPRFWDCDEAKRVNQRVKKHYVQEQGRLCCYCRKPIASGHGRLWDTDHIIPKSKHPEFMFEPANLAISCIDCNSAKSDKLVTKEPFVRQFPKHASLYSIVHPHFDDYGAHILIYLGKIYASITPKGSFTILTCKLERYNAEAQGWRPDFIDDDAGIQYLNSIMNGDPKEKNYVYMEMLLRAGITVTDTLAAKMKSGPTPGQASASSPSK</sequence>